<evidence type="ECO:0000256" key="2">
    <source>
        <dbReference type="ARBA" id="ARBA00006386"/>
    </source>
</evidence>
<dbReference type="Pfam" id="PF03773">
    <property type="entry name" value="ArsP_1"/>
    <property type="match status" value="1"/>
</dbReference>
<name>A0A498R3T6_9FIRM</name>
<evidence type="ECO:0000256" key="6">
    <source>
        <dbReference type="ARBA" id="ARBA00023136"/>
    </source>
</evidence>
<feature type="transmembrane region" description="Helical" evidence="7">
    <location>
        <begin position="138"/>
        <end position="158"/>
    </location>
</feature>
<comment type="subcellular location">
    <subcellularLocation>
        <location evidence="1">Cell membrane</location>
        <topology evidence="1">Multi-pass membrane protein</topology>
    </subcellularLocation>
</comment>
<evidence type="ECO:0000256" key="4">
    <source>
        <dbReference type="ARBA" id="ARBA00022692"/>
    </source>
</evidence>
<dbReference type="InterPro" id="IPR005524">
    <property type="entry name" value="DUF318"/>
</dbReference>
<dbReference type="AlphaFoldDB" id="A0A498R3T6"/>
<dbReference type="Proteomes" id="UP000277811">
    <property type="component" value="Unassembled WGS sequence"/>
</dbReference>
<organism evidence="8 9">
    <name type="scientific">Lucifera butyrica</name>
    <dbReference type="NCBI Taxonomy" id="1351585"/>
    <lineage>
        <taxon>Bacteria</taxon>
        <taxon>Bacillati</taxon>
        <taxon>Bacillota</taxon>
        <taxon>Negativicutes</taxon>
        <taxon>Veillonellales</taxon>
        <taxon>Veillonellaceae</taxon>
        <taxon>Lucifera</taxon>
    </lineage>
</organism>
<evidence type="ECO:0000256" key="7">
    <source>
        <dbReference type="SAM" id="Phobius"/>
    </source>
</evidence>
<evidence type="ECO:0000313" key="9">
    <source>
        <dbReference type="Proteomes" id="UP000277811"/>
    </source>
</evidence>
<feature type="transmembrane region" description="Helical" evidence="7">
    <location>
        <begin position="43"/>
        <end position="62"/>
    </location>
</feature>
<feature type="transmembrane region" description="Helical" evidence="7">
    <location>
        <begin position="74"/>
        <end position="100"/>
    </location>
</feature>
<keyword evidence="6 7" id="KW-0472">Membrane</keyword>
<keyword evidence="9" id="KW-1185">Reference proteome</keyword>
<dbReference type="GO" id="GO:0005886">
    <property type="term" value="C:plasma membrane"/>
    <property type="evidence" value="ECO:0007669"/>
    <property type="project" value="UniProtKB-SubCell"/>
</dbReference>
<dbReference type="PANTHER" id="PTHR42775">
    <property type="entry name" value="PERMEASE RV2963-RELATED"/>
    <property type="match status" value="1"/>
</dbReference>
<evidence type="ECO:0000256" key="3">
    <source>
        <dbReference type="ARBA" id="ARBA00022475"/>
    </source>
</evidence>
<dbReference type="EMBL" id="UPPP01000059">
    <property type="protein sequence ID" value="VBB05805.1"/>
    <property type="molecule type" value="Genomic_DNA"/>
</dbReference>
<dbReference type="InterPro" id="IPR053166">
    <property type="entry name" value="UPF0718_permease"/>
</dbReference>
<proteinExistence type="inferred from homology"/>
<protein>
    <submittedName>
        <fullName evidence="8">Predicted permease duf318</fullName>
    </submittedName>
</protein>
<dbReference type="RefSeq" id="WP_122626777.1">
    <property type="nucleotide sequence ID" value="NZ_UPPP01000059.1"/>
</dbReference>
<evidence type="ECO:0000256" key="1">
    <source>
        <dbReference type="ARBA" id="ARBA00004651"/>
    </source>
</evidence>
<keyword evidence="4 7" id="KW-0812">Transmembrane</keyword>
<keyword evidence="3" id="KW-1003">Cell membrane</keyword>
<dbReference type="PANTHER" id="PTHR42775:SF1">
    <property type="entry name" value="PERMEASE RV2963-RELATED"/>
    <property type="match status" value="1"/>
</dbReference>
<accession>A0A498R3T6</accession>
<feature type="transmembrane region" description="Helical" evidence="7">
    <location>
        <begin position="106"/>
        <end position="126"/>
    </location>
</feature>
<sequence>MFTVGLYILTGILLGISFVKDKKKTILALKKGWKSLANILPLLFSIILLIGIVLAVLSPAAISQLIGKQSGWSGILIAAVAGAVTLIPGFVTFPLAAALLKNGAGLTQVVVFISTSMMVGVVTIPVEIKYFGWKVTYIRNMLAFVFSFMVAIVLKAVIE</sequence>
<comment type="similarity">
    <text evidence="2">Belongs to the UPF0718 family.</text>
</comment>
<gene>
    <name evidence="8" type="ORF">LUCI_1016</name>
</gene>
<keyword evidence="5 7" id="KW-1133">Transmembrane helix</keyword>
<evidence type="ECO:0000256" key="5">
    <source>
        <dbReference type="ARBA" id="ARBA00022989"/>
    </source>
</evidence>
<evidence type="ECO:0000313" key="8">
    <source>
        <dbReference type="EMBL" id="VBB05805.1"/>
    </source>
</evidence>
<reference evidence="8 9" key="1">
    <citation type="submission" date="2018-06" db="EMBL/GenBank/DDBJ databases">
        <authorList>
            <person name="Strepis N."/>
        </authorList>
    </citation>
    <scope>NUCLEOTIDE SEQUENCE [LARGE SCALE GENOMIC DNA]</scope>
    <source>
        <strain evidence="8">LUCI</strain>
    </source>
</reference>
<dbReference type="OrthoDB" id="5465282at2"/>